<dbReference type="Pfam" id="PF01098">
    <property type="entry name" value="FTSW_RODA_SPOVE"/>
    <property type="match status" value="1"/>
</dbReference>
<dbReference type="Proteomes" id="UP000231569">
    <property type="component" value="Unassembled WGS sequence"/>
</dbReference>
<feature type="transmembrane region" description="Helical" evidence="6">
    <location>
        <begin position="29"/>
        <end position="45"/>
    </location>
</feature>
<keyword evidence="5 6" id="KW-0472">Membrane</keyword>
<evidence type="ECO:0000256" key="5">
    <source>
        <dbReference type="ARBA" id="ARBA00023136"/>
    </source>
</evidence>
<feature type="transmembrane region" description="Helical" evidence="6">
    <location>
        <begin position="57"/>
        <end position="76"/>
    </location>
</feature>
<evidence type="ECO:0000313" key="8">
    <source>
        <dbReference type="Proteomes" id="UP000231569"/>
    </source>
</evidence>
<dbReference type="PROSITE" id="PS00428">
    <property type="entry name" value="FTSW_RODA_SPOVE"/>
    <property type="match status" value="1"/>
</dbReference>
<feature type="transmembrane region" description="Helical" evidence="6">
    <location>
        <begin position="286"/>
        <end position="306"/>
    </location>
</feature>
<feature type="transmembrane region" description="Helical" evidence="6">
    <location>
        <begin position="253"/>
        <end position="274"/>
    </location>
</feature>
<dbReference type="GO" id="GO:0032153">
    <property type="term" value="C:cell division site"/>
    <property type="evidence" value="ECO:0007669"/>
    <property type="project" value="TreeGrafter"/>
</dbReference>
<gene>
    <name evidence="7" type="ORF">COU89_01550</name>
</gene>
<evidence type="ECO:0000256" key="2">
    <source>
        <dbReference type="ARBA" id="ARBA00022692"/>
    </source>
</evidence>
<dbReference type="GO" id="GO:0051301">
    <property type="term" value="P:cell division"/>
    <property type="evidence" value="ECO:0007669"/>
    <property type="project" value="InterPro"/>
</dbReference>
<reference evidence="8" key="1">
    <citation type="submission" date="2017-09" db="EMBL/GenBank/DDBJ databases">
        <title>Depth-based differentiation of microbial function through sediment-hosted aquifers and enrichment of novel symbionts in the deep terrestrial subsurface.</title>
        <authorList>
            <person name="Probst A.J."/>
            <person name="Ladd B."/>
            <person name="Jarett J.K."/>
            <person name="Geller-Mcgrath D.E."/>
            <person name="Sieber C.M.K."/>
            <person name="Emerson J.B."/>
            <person name="Anantharaman K."/>
            <person name="Thomas B.C."/>
            <person name="Malmstrom R."/>
            <person name="Stieglmeier M."/>
            <person name="Klingl A."/>
            <person name="Woyke T."/>
            <person name="Ryan C.M."/>
            <person name="Banfield J.F."/>
        </authorList>
    </citation>
    <scope>NUCLEOTIDE SEQUENCE [LARGE SCALE GENOMIC DNA]</scope>
</reference>
<dbReference type="GO" id="GO:0005886">
    <property type="term" value="C:plasma membrane"/>
    <property type="evidence" value="ECO:0007669"/>
    <property type="project" value="TreeGrafter"/>
</dbReference>
<feature type="transmembrane region" description="Helical" evidence="6">
    <location>
        <begin position="88"/>
        <end position="111"/>
    </location>
</feature>
<feature type="transmembrane region" description="Helical" evidence="6">
    <location>
        <begin position="167"/>
        <end position="185"/>
    </location>
</feature>
<keyword evidence="3" id="KW-0133">Cell shape</keyword>
<dbReference type="GO" id="GO:0015648">
    <property type="term" value="F:lipid-linked peptidoglycan transporter activity"/>
    <property type="evidence" value="ECO:0007669"/>
    <property type="project" value="TreeGrafter"/>
</dbReference>
<protein>
    <submittedName>
        <fullName evidence="7">Rod shape-determining protein RodA</fullName>
    </submittedName>
</protein>
<evidence type="ECO:0000256" key="1">
    <source>
        <dbReference type="ARBA" id="ARBA00004141"/>
    </source>
</evidence>
<dbReference type="PANTHER" id="PTHR30474">
    <property type="entry name" value="CELL CYCLE PROTEIN"/>
    <property type="match status" value="1"/>
</dbReference>
<dbReference type="EMBL" id="PFEE01000032">
    <property type="protein sequence ID" value="PJE63759.1"/>
    <property type="molecule type" value="Genomic_DNA"/>
</dbReference>
<feature type="transmembrane region" description="Helical" evidence="6">
    <location>
        <begin position="318"/>
        <end position="337"/>
    </location>
</feature>
<dbReference type="AlphaFoldDB" id="A0A2M8KV25"/>
<evidence type="ECO:0000256" key="6">
    <source>
        <dbReference type="SAM" id="Phobius"/>
    </source>
</evidence>
<feature type="transmembrane region" description="Helical" evidence="6">
    <location>
        <begin position="145"/>
        <end position="162"/>
    </location>
</feature>
<name>A0A2M8KV25_9BACT</name>
<feature type="transmembrane region" description="Helical" evidence="6">
    <location>
        <begin position="123"/>
        <end position="139"/>
    </location>
</feature>
<comment type="caution">
    <text evidence="7">The sequence shown here is derived from an EMBL/GenBank/DDBJ whole genome shotgun (WGS) entry which is preliminary data.</text>
</comment>
<evidence type="ECO:0000256" key="4">
    <source>
        <dbReference type="ARBA" id="ARBA00022989"/>
    </source>
</evidence>
<sequence>MKNTPFVLAVLLGLCGVSAQTVFSPTSALYQLLFLGAGIILYVVITKKIAPDTVVHTSALLSIIGIVVLAALLVFGDPVRGSRRWFPFFGFSLQPSVIFIPFFILTLSLWVNRYRPSESWGNYVKVLLLCSVPSAFVFAQPDLGTSMLIALTGFFLIVYSGIKLWQFIVIALIPLPGVFFAERLLKPYQLARLTSFLNPALDPLGINYNSLQSVIAIGSGGFLGKGLFRTSQSRLNFLPEAHTDFIFASWTEAFGFVGAFFLICLFSWFLYSLLKEALEEKNPLHQLYCAGFCIYLFLETAINIGMNLRLLPVVGVPFPLISYGGSAILTVFIGLAIQKKLREL</sequence>
<comment type="subcellular location">
    <subcellularLocation>
        <location evidence="1">Membrane</location>
        <topology evidence="1">Multi-pass membrane protein</topology>
    </subcellularLocation>
</comment>
<organism evidence="7 8">
    <name type="scientific">Candidatus Roizmanbacteria bacterium CG10_big_fil_rev_8_21_14_0_10_45_7</name>
    <dbReference type="NCBI Taxonomy" id="1974854"/>
    <lineage>
        <taxon>Bacteria</taxon>
        <taxon>Candidatus Roizmaniibacteriota</taxon>
    </lineage>
</organism>
<accession>A0A2M8KV25</accession>
<dbReference type="InterPro" id="IPR001182">
    <property type="entry name" value="FtsW/RodA"/>
</dbReference>
<evidence type="ECO:0000256" key="3">
    <source>
        <dbReference type="ARBA" id="ARBA00022960"/>
    </source>
</evidence>
<dbReference type="InterPro" id="IPR018365">
    <property type="entry name" value="Cell_cycle_FtsW-rel_CS"/>
</dbReference>
<proteinExistence type="predicted"/>
<keyword evidence="4 6" id="KW-1133">Transmembrane helix</keyword>
<evidence type="ECO:0000313" key="7">
    <source>
        <dbReference type="EMBL" id="PJE63759.1"/>
    </source>
</evidence>
<dbReference type="PANTHER" id="PTHR30474:SF1">
    <property type="entry name" value="PEPTIDOGLYCAN GLYCOSYLTRANSFERASE MRDB"/>
    <property type="match status" value="1"/>
</dbReference>
<dbReference type="GO" id="GO:0008360">
    <property type="term" value="P:regulation of cell shape"/>
    <property type="evidence" value="ECO:0007669"/>
    <property type="project" value="UniProtKB-KW"/>
</dbReference>
<keyword evidence="2 6" id="KW-0812">Transmembrane</keyword>